<organism evidence="11">
    <name type="scientific">Wollemia nobilis</name>
    <dbReference type="NCBI Taxonomy" id="56998"/>
    <lineage>
        <taxon>Eukaryota</taxon>
        <taxon>Viridiplantae</taxon>
        <taxon>Streptophyta</taxon>
        <taxon>Embryophyta</taxon>
        <taxon>Tracheophyta</taxon>
        <taxon>Spermatophyta</taxon>
        <taxon>Pinopsida</taxon>
        <taxon>Pinidae</taxon>
        <taxon>Conifers II</taxon>
        <taxon>Araucariales</taxon>
        <taxon>Araucariaceae</taxon>
        <taxon>Wollemia</taxon>
    </lineage>
</organism>
<keyword evidence="4 7" id="KW-0103">Bromodomain</keyword>
<evidence type="ECO:0000256" key="7">
    <source>
        <dbReference type="PROSITE-ProRule" id="PRU00035"/>
    </source>
</evidence>
<dbReference type="PANTHER" id="PTHR46136:SF1">
    <property type="entry name" value="TRANSCRIPTION FACTOR GTE11-RELATED"/>
    <property type="match status" value="1"/>
</dbReference>
<feature type="compositionally biased region" description="Polar residues" evidence="8">
    <location>
        <begin position="56"/>
        <end position="66"/>
    </location>
</feature>
<feature type="domain" description="Bromo" evidence="9">
    <location>
        <begin position="304"/>
        <end position="376"/>
    </location>
</feature>
<feature type="compositionally biased region" description="Basic and acidic residues" evidence="8">
    <location>
        <begin position="269"/>
        <end position="281"/>
    </location>
</feature>
<comment type="subcellular location">
    <subcellularLocation>
        <location evidence="1">Nucleus</location>
    </subcellularLocation>
</comment>
<feature type="region of interest" description="Disordered" evidence="8">
    <location>
        <begin position="568"/>
        <end position="725"/>
    </location>
</feature>
<keyword evidence="3" id="KW-0175">Coiled coil</keyword>
<protein>
    <submittedName>
        <fullName evidence="11">TSA: Wollemia nobilis Ref_Wollemi_Transcript_11207_4153 transcribed RNA sequence</fullName>
    </submittedName>
</protein>
<feature type="region of interest" description="Disordered" evidence="8">
    <location>
        <begin position="742"/>
        <end position="776"/>
    </location>
</feature>
<sequence length="905" mass="100443">MASALYVMYEQHQDQNFVSRNFSFDMRKQSKYSTDFAPDYALEITGDSEGPRGQKNRSFGRSNSFVTPGASARIERDKLGSYGGYGGSNRIDLEPAASEDSCTPKRKSISLNVNRNEGFNVPIQVYAISVMSTTERRELGKRLKIELEQVRSMHRKIESKAINSVAVSSSSDLPSLSYGQRNSRSENGRVNGGPLIHPPSIQIPAPGSIQIPAPGSLSSKDKRTAKANQLYLSGDFLSGKDKAAAAHSEKSKSKGGVVGIKRGLSGRFESSRDEKRHKEDQPTPQPKADPMIMKQCGTILRRLMLHKFGWVFNAPVDIVKLKIPDYFKVIKKPMDLGTIKERLDRQFYSDPRDFAADVRLTFSNAMTYNPPGNDVHVMADQLNKMFEDKWRSVERKHSEVLEPSSNATKGALAIPAKQQPQHQQIHKKVTEPQHQQIHNKVAEPQHQHGHSKFTEKHKQNNRPKPASTTTEPKPKQEPFKRSISTEEKTQLSRDLESLTDMPEEIIDFFRKHSSDLSQDNEDEIEVDIDAFDNDTLVELRKIVTSCINERKRNNISKNQLKVDPCEAEPANGLRQGNISPVCNRKGGDPGDEDVDIGENDLPASNYPPVEIEKDTAGRSSKCSSSSSSSSDSGSSSSDSDSASSSGSESDAVKAPSPDAAPKEPMGTGAVCDQRTSLSAETHGAKRSVSELEEENNSKLAPATEADRHEEGESAPSERQVSPDKRYRAALLRSRFADTILKAQEKTLSQGDRGDPEKLRREREDLERRQREEKTRLQAEAKAAELARMQAEAEAAAEAKRKLEIEREAARQALQQMEKTVEIYENTQAMNDLEMLRQASQPDHIPSSGDETSPGHSQNGLSSFPLQGRNPLEQLGLFMKRDDEEEEELIAISAPGNGDVEEGEID</sequence>
<dbReference type="GO" id="GO:0005634">
    <property type="term" value="C:nucleus"/>
    <property type="evidence" value="ECO:0007669"/>
    <property type="project" value="UniProtKB-SubCell"/>
</dbReference>
<evidence type="ECO:0000259" key="9">
    <source>
        <dbReference type="PROSITE" id="PS50014"/>
    </source>
</evidence>
<dbReference type="CDD" id="cd05506">
    <property type="entry name" value="Bromo_plant1"/>
    <property type="match status" value="1"/>
</dbReference>
<dbReference type="InterPro" id="IPR036427">
    <property type="entry name" value="Bromodomain-like_sf"/>
</dbReference>
<dbReference type="PROSITE" id="PS50014">
    <property type="entry name" value="BROMODOMAIN_2"/>
    <property type="match status" value="1"/>
</dbReference>
<evidence type="ECO:0000256" key="5">
    <source>
        <dbReference type="ARBA" id="ARBA00023163"/>
    </source>
</evidence>
<dbReference type="EMBL" id="GCHU01011143">
    <property type="protein sequence ID" value="JAG87815.1"/>
    <property type="molecule type" value="Transcribed_RNA"/>
</dbReference>
<feature type="region of interest" description="Disordered" evidence="8">
    <location>
        <begin position="834"/>
        <end position="905"/>
    </location>
</feature>
<evidence type="ECO:0000256" key="1">
    <source>
        <dbReference type="ARBA" id="ARBA00004123"/>
    </source>
</evidence>
<dbReference type="Pfam" id="PF17035">
    <property type="entry name" value="BET"/>
    <property type="match status" value="1"/>
</dbReference>
<feature type="compositionally biased region" description="Basic and acidic residues" evidence="8">
    <location>
        <begin position="751"/>
        <end position="776"/>
    </location>
</feature>
<keyword evidence="6" id="KW-0539">Nucleus</keyword>
<dbReference type="PANTHER" id="PTHR46136">
    <property type="entry name" value="TRANSCRIPTION FACTOR GTE8"/>
    <property type="match status" value="1"/>
</dbReference>
<feature type="region of interest" description="Disordered" evidence="8">
    <location>
        <begin position="414"/>
        <end position="495"/>
    </location>
</feature>
<feature type="compositionally biased region" description="Polar residues" evidence="8">
    <location>
        <begin position="848"/>
        <end position="864"/>
    </location>
</feature>
<feature type="region of interest" description="Disordered" evidence="8">
    <location>
        <begin position="43"/>
        <end position="67"/>
    </location>
</feature>
<feature type="compositionally biased region" description="Basic and acidic residues" evidence="8">
    <location>
        <begin position="472"/>
        <end position="495"/>
    </location>
</feature>
<feature type="compositionally biased region" description="Low complexity" evidence="8">
    <location>
        <begin position="619"/>
        <end position="649"/>
    </location>
</feature>
<dbReference type="Gene3D" id="1.20.1270.220">
    <property type="match status" value="1"/>
</dbReference>
<evidence type="ECO:0000256" key="2">
    <source>
        <dbReference type="ARBA" id="ARBA00023015"/>
    </source>
</evidence>
<feature type="region of interest" description="Disordered" evidence="8">
    <location>
        <begin position="170"/>
        <end position="222"/>
    </location>
</feature>
<dbReference type="PROSITE" id="PS51525">
    <property type="entry name" value="NET"/>
    <property type="match status" value="1"/>
</dbReference>
<dbReference type="SUPFAM" id="SSF47370">
    <property type="entry name" value="Bromodomain"/>
    <property type="match status" value="1"/>
</dbReference>
<dbReference type="SMART" id="SM00297">
    <property type="entry name" value="BROMO"/>
    <property type="match status" value="1"/>
</dbReference>
<reference evidence="11" key="1">
    <citation type="submission" date="2015-02" db="EMBL/GenBank/DDBJ databases">
        <title>A transcriptome of Wollemia nobilis - a relic of Gondwana.</title>
        <authorList>
            <person name="Chia J.Y."/>
            <person name="Leong Y.S."/>
            <person name="Abdul Karim S."/>
            <person name="Wan Azmi N."/>
            <person name="Hercus R."/>
            <person name="Croft L."/>
        </authorList>
    </citation>
    <scope>NUCLEOTIDE SEQUENCE</scope>
    <source>
        <strain evidence="11">MaeBrown</strain>
        <tissue evidence="11">Leaf</tissue>
    </source>
</reference>
<evidence type="ECO:0000256" key="8">
    <source>
        <dbReference type="SAM" id="MobiDB-lite"/>
    </source>
</evidence>
<name>A0A0C9QSV5_9CONI</name>
<dbReference type="InterPro" id="IPR027353">
    <property type="entry name" value="NET_dom"/>
</dbReference>
<proteinExistence type="predicted"/>
<feature type="compositionally biased region" description="Basic and acidic residues" evidence="8">
    <location>
        <begin position="440"/>
        <end position="458"/>
    </location>
</feature>
<accession>A0A0C9QSV5</accession>
<feature type="compositionally biased region" description="Low complexity" evidence="8">
    <location>
        <begin position="414"/>
        <end position="423"/>
    </location>
</feature>
<dbReference type="PRINTS" id="PR00503">
    <property type="entry name" value="BROMODOMAIN"/>
</dbReference>
<feature type="compositionally biased region" description="Acidic residues" evidence="8">
    <location>
        <begin position="589"/>
        <end position="598"/>
    </location>
</feature>
<dbReference type="InterPro" id="IPR037377">
    <property type="entry name" value="GTE_bromo"/>
</dbReference>
<evidence type="ECO:0000256" key="4">
    <source>
        <dbReference type="ARBA" id="ARBA00023117"/>
    </source>
</evidence>
<evidence type="ECO:0000259" key="10">
    <source>
        <dbReference type="PROSITE" id="PS51525"/>
    </source>
</evidence>
<feature type="region of interest" description="Disordered" evidence="8">
    <location>
        <begin position="246"/>
        <end position="290"/>
    </location>
</feature>
<dbReference type="InterPro" id="IPR001487">
    <property type="entry name" value="Bromodomain"/>
</dbReference>
<keyword evidence="2" id="KW-0805">Transcription regulation</keyword>
<dbReference type="InterPro" id="IPR038336">
    <property type="entry name" value="NET_sf"/>
</dbReference>
<dbReference type="Pfam" id="PF00439">
    <property type="entry name" value="Bromodomain"/>
    <property type="match status" value="1"/>
</dbReference>
<evidence type="ECO:0000256" key="6">
    <source>
        <dbReference type="ARBA" id="ARBA00023242"/>
    </source>
</evidence>
<dbReference type="AlphaFoldDB" id="A0A0C9QSV5"/>
<feature type="domain" description="NET" evidence="10">
    <location>
        <begin position="473"/>
        <end position="554"/>
    </location>
</feature>
<dbReference type="InterPro" id="IPR052442">
    <property type="entry name" value="Env_Response_Regulator"/>
</dbReference>
<keyword evidence="5" id="KW-0804">Transcription</keyword>
<dbReference type="Gene3D" id="1.20.920.10">
    <property type="entry name" value="Bromodomain-like"/>
    <property type="match status" value="1"/>
</dbReference>
<evidence type="ECO:0000256" key="3">
    <source>
        <dbReference type="ARBA" id="ARBA00023054"/>
    </source>
</evidence>
<evidence type="ECO:0000313" key="11">
    <source>
        <dbReference type="EMBL" id="JAG87815.1"/>
    </source>
</evidence>